<feature type="transmembrane region" description="Helical" evidence="1">
    <location>
        <begin position="147"/>
        <end position="165"/>
    </location>
</feature>
<feature type="transmembrane region" description="Helical" evidence="1">
    <location>
        <begin position="257"/>
        <end position="275"/>
    </location>
</feature>
<dbReference type="Gene3D" id="2.30.42.10">
    <property type="match status" value="1"/>
</dbReference>
<feature type="domain" description="PDZ" evidence="2">
    <location>
        <begin position="291"/>
        <end position="369"/>
    </location>
</feature>
<dbReference type="Proteomes" id="UP001589747">
    <property type="component" value="Unassembled WGS sequence"/>
</dbReference>
<feature type="transmembrane region" description="Helical" evidence="1">
    <location>
        <begin position="281"/>
        <end position="298"/>
    </location>
</feature>
<accession>A0ABV5L064</accession>
<keyword evidence="1" id="KW-0472">Membrane</keyword>
<evidence type="ECO:0000256" key="1">
    <source>
        <dbReference type="SAM" id="Phobius"/>
    </source>
</evidence>
<dbReference type="InterPro" id="IPR036034">
    <property type="entry name" value="PDZ_sf"/>
</dbReference>
<evidence type="ECO:0000259" key="2">
    <source>
        <dbReference type="SMART" id="SM00228"/>
    </source>
</evidence>
<feature type="transmembrane region" description="Helical" evidence="1">
    <location>
        <begin position="107"/>
        <end position="127"/>
    </location>
</feature>
<proteinExistence type="predicted"/>
<keyword evidence="4" id="KW-1185">Reference proteome</keyword>
<dbReference type="SMART" id="SM00228">
    <property type="entry name" value="PDZ"/>
    <property type="match status" value="1"/>
</dbReference>
<organism evidence="3 4">
    <name type="scientific">Paenibacillus aurantiacus</name>
    <dbReference type="NCBI Taxonomy" id="1936118"/>
    <lineage>
        <taxon>Bacteria</taxon>
        <taxon>Bacillati</taxon>
        <taxon>Bacillota</taxon>
        <taxon>Bacilli</taxon>
        <taxon>Bacillales</taxon>
        <taxon>Paenibacillaceae</taxon>
        <taxon>Paenibacillus</taxon>
    </lineage>
</organism>
<keyword evidence="1" id="KW-0812">Transmembrane</keyword>
<feature type="transmembrane region" description="Helical" evidence="1">
    <location>
        <begin position="186"/>
        <end position="206"/>
    </location>
</feature>
<name>A0ABV5L064_9BACL</name>
<dbReference type="Pfam" id="PF17820">
    <property type="entry name" value="PDZ_6"/>
    <property type="match status" value="1"/>
</dbReference>
<evidence type="ECO:0000313" key="3">
    <source>
        <dbReference type="EMBL" id="MFB9329853.1"/>
    </source>
</evidence>
<protein>
    <submittedName>
        <fullName evidence="3">PDZ domain-containing protein</fullName>
    </submittedName>
</protein>
<gene>
    <name evidence="3" type="ORF">ACFFSY_28260</name>
</gene>
<feature type="transmembrane region" description="Helical" evidence="1">
    <location>
        <begin position="226"/>
        <end position="245"/>
    </location>
</feature>
<feature type="transmembrane region" description="Helical" evidence="1">
    <location>
        <begin position="56"/>
        <end position="80"/>
    </location>
</feature>
<evidence type="ECO:0000313" key="4">
    <source>
        <dbReference type="Proteomes" id="UP001589747"/>
    </source>
</evidence>
<keyword evidence="1" id="KW-1133">Transmembrane helix</keyword>
<dbReference type="InterPro" id="IPR001478">
    <property type="entry name" value="PDZ"/>
</dbReference>
<comment type="caution">
    <text evidence="3">The sequence shown here is derived from an EMBL/GenBank/DDBJ whole genome shotgun (WGS) entry which is preliminary data.</text>
</comment>
<sequence length="428" mass="46094">MDAALDLLWQTLEGVGQLLLSPFYYVGILLVMLQYRRQTILERALFHVRLHAWPLQLIRTVAAGLLAGALVSVAGLFLGVNVTGEAVLWMWGIAVLLAALSVRYLCFAYSVGVLGVLQFIVGLTPLAEQPNWIGDAAASLASLDIPGLLVLVAVMHLAEALLVGWQGARFASPLFLEGKRGKLVGGYMLQGFWPVPLVLLVPASGAGEALPWQTLLGGGWAESGNWALLGFPMMIGFTELTRTMLPQDKAKDAARKLVWFALIVGGAAVGAAYWSPLTLPAAIAALLLHEGMVWLSLLREDRTSPYYVNDGRGLRVLAVIPGTPAEQLGIAAGEILHKVNGLPVRTKEELHAALHVNSAFCKLEVLNLEGHVKFLQRARYANEHHQLGVVLSPDERAGVYAAPKPVSLLGLLRSRSAAKQRGSTTTHM</sequence>
<feature type="transmembrane region" description="Helical" evidence="1">
    <location>
        <begin position="86"/>
        <end position="102"/>
    </location>
</feature>
<dbReference type="InterPro" id="IPR041489">
    <property type="entry name" value="PDZ_6"/>
</dbReference>
<dbReference type="EMBL" id="JBHMDO010000045">
    <property type="protein sequence ID" value="MFB9329853.1"/>
    <property type="molecule type" value="Genomic_DNA"/>
</dbReference>
<reference evidence="3 4" key="1">
    <citation type="submission" date="2024-09" db="EMBL/GenBank/DDBJ databases">
        <authorList>
            <person name="Sun Q."/>
            <person name="Mori K."/>
        </authorList>
    </citation>
    <scope>NUCLEOTIDE SEQUENCE [LARGE SCALE GENOMIC DNA]</scope>
    <source>
        <strain evidence="3 4">TISTR 2452</strain>
    </source>
</reference>
<feature type="transmembrane region" description="Helical" evidence="1">
    <location>
        <begin position="15"/>
        <end position="35"/>
    </location>
</feature>
<dbReference type="SUPFAM" id="SSF50156">
    <property type="entry name" value="PDZ domain-like"/>
    <property type="match status" value="1"/>
</dbReference>
<dbReference type="RefSeq" id="WP_377500494.1">
    <property type="nucleotide sequence ID" value="NZ_JBHMDO010000045.1"/>
</dbReference>